<dbReference type="InterPro" id="IPR006102">
    <property type="entry name" value="Ig-like_GH2"/>
</dbReference>
<dbReference type="InterPro" id="IPR051913">
    <property type="entry name" value="GH2_Domain-Containing"/>
</dbReference>
<evidence type="ECO:0000313" key="7">
    <source>
        <dbReference type="EMBL" id="MCX2742294.1"/>
    </source>
</evidence>
<comment type="similarity">
    <text evidence="1">Belongs to the glycosyl hydrolase 2 family.</text>
</comment>
<dbReference type="InterPro" id="IPR006103">
    <property type="entry name" value="Glyco_hydro_2_cat"/>
</dbReference>
<dbReference type="SUPFAM" id="SSF49785">
    <property type="entry name" value="Galactose-binding domain-like"/>
    <property type="match status" value="1"/>
</dbReference>
<keyword evidence="2" id="KW-0378">Hydrolase</keyword>
<evidence type="ECO:0000313" key="8">
    <source>
        <dbReference type="Proteomes" id="UP001209885"/>
    </source>
</evidence>
<evidence type="ECO:0000259" key="5">
    <source>
        <dbReference type="Pfam" id="PF02836"/>
    </source>
</evidence>
<evidence type="ECO:0000259" key="4">
    <source>
        <dbReference type="Pfam" id="PF00703"/>
    </source>
</evidence>
<evidence type="ECO:0000259" key="6">
    <source>
        <dbReference type="Pfam" id="PF02837"/>
    </source>
</evidence>
<dbReference type="PRINTS" id="PR00132">
    <property type="entry name" value="GLHYDRLASE2"/>
</dbReference>
<dbReference type="SUPFAM" id="SSF49303">
    <property type="entry name" value="beta-Galactosidase/glucuronidase domain"/>
    <property type="match status" value="1"/>
</dbReference>
<dbReference type="Gene3D" id="3.20.20.80">
    <property type="entry name" value="Glycosidases"/>
    <property type="match status" value="1"/>
</dbReference>
<dbReference type="Proteomes" id="UP001209885">
    <property type="component" value="Unassembled WGS sequence"/>
</dbReference>
<proteinExistence type="inferred from homology"/>
<sequence length="805" mass="92474">MFSISDTTNWRSVQIPHTWNRLDPYDDQEGYYRGLGWYKKTFSTDSLWSEKSITLRFEGVNQVATVYLNNKEIYQHIGGYTSFNVPLEKLRLKEKNELLIKVDNSHDPDIIPLKGDFNFYGGMYRDIWILLNNKIHFTESNLGSTAVKITPEVVNKSGLINLSGQITNQSNEAKNLYLISTLVDRFGKEVINKKQKLSIIVGLNDFSETLKIKSPVLWSPENPYLYQLKTTITDDKGNIFDDFTHPVGFRYFRFDPNSGFYLNGKPAKLIGANRHQDYLDQGNAINNDHHFRDLKLLKEMGANFYRTAHYPQDPAVLEACDKLGLIVTMEIPLDHDITDSKEFYENSEHMLQEMIHQYYNHPSILVWAYMNEMFLGRNLKKDSAKIYQIVDFAKKLDSIARNTDPTRYTMIPNHGDLEIYHSTGLTDIPMIVGWNLYYGWYAEGFEGFTKFLNKAHAKIPDKPMIVTEYGAGADPRIFSNDPIRFDFSVDWESKFHFSHINQIKNIPFLSGAAVWNLFDFGSESRNDAVPGVNNKGLMTFDRKPKDSYFIYQSKLSNQPYLKILGNSRIKYPSNHKIPVSIVTNLSSVTLYANDELISTKNVENGLVTWELDKKPAGRLLLEANSIAGDSNIVDVHQIELITTNFYEGANKIAINAGSTFYFYDDKTGVLWLPDQEYTPDNVFGYVGGEFYRPRDRGIGTDKNIINTRIDPVYQTQNQGLKTYQINCPAGYYKVELLFSRLNSSDIQNLNILVNNTPVLIEKTNKKYYPINAVTNIYTRSDIIIKFPSDTREDSFVNGIKITKLN</sequence>
<evidence type="ECO:0000256" key="2">
    <source>
        <dbReference type="ARBA" id="ARBA00022801"/>
    </source>
</evidence>
<dbReference type="SUPFAM" id="SSF51445">
    <property type="entry name" value="(Trans)glycosidases"/>
    <property type="match status" value="1"/>
</dbReference>
<dbReference type="PANTHER" id="PTHR42732">
    <property type="entry name" value="BETA-GALACTOSIDASE"/>
    <property type="match status" value="1"/>
</dbReference>
<dbReference type="Pfam" id="PF00703">
    <property type="entry name" value="Glyco_hydro_2"/>
    <property type="match status" value="1"/>
</dbReference>
<comment type="caution">
    <text evidence="7">The sequence shown here is derived from an EMBL/GenBank/DDBJ whole genome shotgun (WGS) entry which is preliminary data.</text>
</comment>
<feature type="domain" description="Glycosyl hydrolases family 2 sugar binding" evidence="6">
    <location>
        <begin position="32"/>
        <end position="130"/>
    </location>
</feature>
<dbReference type="InterPro" id="IPR013783">
    <property type="entry name" value="Ig-like_fold"/>
</dbReference>
<dbReference type="RefSeq" id="WP_266054530.1">
    <property type="nucleotide sequence ID" value="NZ_JAPFQN010000001.1"/>
</dbReference>
<name>A0ABT3RKR8_9BACT</name>
<accession>A0ABT3RKR8</accession>
<dbReference type="Pfam" id="PF02837">
    <property type="entry name" value="Glyco_hydro_2_N"/>
    <property type="match status" value="1"/>
</dbReference>
<feature type="domain" description="Glycoside hydrolase family 2 catalytic" evidence="5">
    <location>
        <begin position="258"/>
        <end position="555"/>
    </location>
</feature>
<keyword evidence="8" id="KW-1185">Reference proteome</keyword>
<dbReference type="InterPro" id="IPR006101">
    <property type="entry name" value="Glyco_hydro_2"/>
</dbReference>
<dbReference type="InterPro" id="IPR006104">
    <property type="entry name" value="Glyco_hydro_2_N"/>
</dbReference>
<reference evidence="7 8" key="1">
    <citation type="submission" date="2022-11" db="EMBL/GenBank/DDBJ databases">
        <title>The characterization of three novel Bacteroidetes species and genomic analysis of their roles in tidal elemental geochemical cycles.</title>
        <authorList>
            <person name="Ma K."/>
        </authorList>
    </citation>
    <scope>NUCLEOTIDE SEQUENCE [LARGE SCALE GENOMIC DNA]</scope>
    <source>
        <strain evidence="7 8">M17</strain>
    </source>
</reference>
<dbReference type="InterPro" id="IPR008979">
    <property type="entry name" value="Galactose-bd-like_sf"/>
</dbReference>
<evidence type="ECO:0000256" key="1">
    <source>
        <dbReference type="ARBA" id="ARBA00007401"/>
    </source>
</evidence>
<dbReference type="InterPro" id="IPR036156">
    <property type="entry name" value="Beta-gal/glucu_dom_sf"/>
</dbReference>
<protein>
    <submittedName>
        <fullName evidence="7">Beta galactosidase jelly roll domain-containing protein</fullName>
    </submittedName>
</protein>
<dbReference type="Gene3D" id="2.60.120.260">
    <property type="entry name" value="Galactose-binding domain-like"/>
    <property type="match status" value="1"/>
</dbReference>
<feature type="domain" description="Glycoside hydrolase family 2 immunoglobulin-like beta-sandwich" evidence="4">
    <location>
        <begin position="147"/>
        <end position="250"/>
    </location>
</feature>
<dbReference type="PANTHER" id="PTHR42732:SF1">
    <property type="entry name" value="BETA-MANNOSIDASE"/>
    <property type="match status" value="1"/>
</dbReference>
<dbReference type="InterPro" id="IPR017853">
    <property type="entry name" value="GH"/>
</dbReference>
<dbReference type="EMBL" id="JAPFQN010000001">
    <property type="protein sequence ID" value="MCX2742294.1"/>
    <property type="molecule type" value="Genomic_DNA"/>
</dbReference>
<gene>
    <name evidence="7" type="ORF">OO013_00380</name>
</gene>
<dbReference type="Pfam" id="PF02836">
    <property type="entry name" value="Glyco_hydro_2_C"/>
    <property type="match status" value="1"/>
</dbReference>
<evidence type="ECO:0000256" key="3">
    <source>
        <dbReference type="ARBA" id="ARBA00023295"/>
    </source>
</evidence>
<dbReference type="Gene3D" id="2.60.40.10">
    <property type="entry name" value="Immunoglobulins"/>
    <property type="match status" value="1"/>
</dbReference>
<organism evidence="7 8">
    <name type="scientific">Mangrovivirga halotolerans</name>
    <dbReference type="NCBI Taxonomy" id="2993936"/>
    <lineage>
        <taxon>Bacteria</taxon>
        <taxon>Pseudomonadati</taxon>
        <taxon>Bacteroidota</taxon>
        <taxon>Cytophagia</taxon>
        <taxon>Cytophagales</taxon>
        <taxon>Mangrovivirgaceae</taxon>
        <taxon>Mangrovivirga</taxon>
    </lineage>
</organism>
<keyword evidence="3" id="KW-0326">Glycosidase</keyword>